<evidence type="ECO:0000313" key="3">
    <source>
        <dbReference type="EMBL" id="NKE61754.1"/>
    </source>
</evidence>
<feature type="domain" description="ApeA N-terminal" evidence="2">
    <location>
        <begin position="45"/>
        <end position="302"/>
    </location>
</feature>
<dbReference type="InterPro" id="IPR041229">
    <property type="entry name" value="HEPN_Apea"/>
</dbReference>
<organism evidence="3 4">
    <name type="scientific">Lentzea indica</name>
    <dbReference type="NCBI Taxonomy" id="2604800"/>
    <lineage>
        <taxon>Bacteria</taxon>
        <taxon>Bacillati</taxon>
        <taxon>Actinomycetota</taxon>
        <taxon>Actinomycetes</taxon>
        <taxon>Pseudonocardiales</taxon>
        <taxon>Pseudonocardiaceae</taxon>
        <taxon>Lentzea</taxon>
    </lineage>
</organism>
<evidence type="ECO:0000313" key="4">
    <source>
        <dbReference type="Proteomes" id="UP001515943"/>
    </source>
</evidence>
<sequence length="504" mass="56843">MKVLDHQQNLATRPLNAMRGAVAAFRLVRLRRDCGVLMRSIDQLGVFWLEDHEDDVLSGRLTFDPSGSGVDLQLVGSFDAHDRNHRTNVRIFGWIGNDKVTLDDCWASNSNFRAPGPEEVTYYANEMFVGHHLSGELAFDSVYVMFEDLGSWVQRSAIDVNQSEDRYQITCNSVEVESSPFSGGSISLHVNWNAPGDKFTGISVTQWPVFKIAYSERQSFDAIQEDVGRLESLISLCTDTPIVDVSLKLQRADARVRMLDGSESSHLQLIEHLSSRINYKPTEKRKQRRHHRMLLDYQELGGISSVATWMDKSALFTRPLHSLMSTQRARQMFMENKFMNVTYAAEALHRALIGGGQGMDTAEFEELIAAYTKVTPEVHRDWLLEKMKYINGASLPKRLNQLAQRAGAATRDLIGDRKRWAQTVATVRNELTHLKEGASSANGGDLYRMAESVYAVARICMLLEAGVPAEVLDRKANEWHMLWYKHDLAATIAKVRSGFSKNGE</sequence>
<evidence type="ECO:0008006" key="5">
    <source>
        <dbReference type="Google" id="ProtNLM"/>
    </source>
</evidence>
<name>A0ABX1FRX0_9PSEU</name>
<reference evidence="3 4" key="1">
    <citation type="submission" date="2019-08" db="EMBL/GenBank/DDBJ databases">
        <title>Lentzea from Indian Himalayas.</title>
        <authorList>
            <person name="Mandal S."/>
            <person name="Mallick Gupta A."/>
            <person name="Maiti P.K."/>
            <person name="Sarkar J."/>
            <person name="Mandal S."/>
        </authorList>
    </citation>
    <scope>NUCLEOTIDE SEQUENCE [LARGE SCALE GENOMIC DNA]</scope>
    <source>
        <strain evidence="3 4">PSKA42</strain>
    </source>
</reference>
<keyword evidence="4" id="KW-1185">Reference proteome</keyword>
<gene>
    <name evidence="3" type="ORF">FXN61_35350</name>
</gene>
<evidence type="ECO:0000259" key="1">
    <source>
        <dbReference type="Pfam" id="PF18739"/>
    </source>
</evidence>
<protein>
    <recommendedName>
        <fullName evidence="5">ApeA N-terminal domain-containing protein</fullName>
    </recommendedName>
</protein>
<comment type="caution">
    <text evidence="3">The sequence shown here is derived from an EMBL/GenBank/DDBJ whole genome shotgun (WGS) entry which is preliminary data.</text>
</comment>
<dbReference type="Pfam" id="PF18739">
    <property type="entry name" value="HEPN_Apea"/>
    <property type="match status" value="1"/>
</dbReference>
<evidence type="ECO:0000259" key="2">
    <source>
        <dbReference type="Pfam" id="PF18862"/>
    </source>
</evidence>
<dbReference type="InterPro" id="IPR041223">
    <property type="entry name" value="ApeA_NTD"/>
</dbReference>
<feature type="domain" description="Apea-like HEPN" evidence="1">
    <location>
        <begin position="340"/>
        <end position="470"/>
    </location>
</feature>
<dbReference type="Proteomes" id="UP001515943">
    <property type="component" value="Unassembled WGS sequence"/>
</dbReference>
<accession>A0ABX1FRX0</accession>
<proteinExistence type="predicted"/>
<dbReference type="RefSeq" id="WP_167978401.1">
    <property type="nucleotide sequence ID" value="NZ_VSRL01000195.1"/>
</dbReference>
<dbReference type="Pfam" id="PF18862">
    <property type="entry name" value="ApeA_NTD1"/>
    <property type="match status" value="1"/>
</dbReference>
<dbReference type="EMBL" id="VSRL01000195">
    <property type="protein sequence ID" value="NKE61754.1"/>
    <property type="molecule type" value="Genomic_DNA"/>
</dbReference>